<keyword evidence="8" id="KW-1185">Reference proteome</keyword>
<organism evidence="7 8">
    <name type="scientific">Populus trichocarpa</name>
    <name type="common">Western balsam poplar</name>
    <name type="synonym">Populus balsamifera subsp. trichocarpa</name>
    <dbReference type="NCBI Taxonomy" id="3694"/>
    <lineage>
        <taxon>Eukaryota</taxon>
        <taxon>Viridiplantae</taxon>
        <taxon>Streptophyta</taxon>
        <taxon>Embryophyta</taxon>
        <taxon>Tracheophyta</taxon>
        <taxon>Spermatophyta</taxon>
        <taxon>Magnoliopsida</taxon>
        <taxon>eudicotyledons</taxon>
        <taxon>Gunneridae</taxon>
        <taxon>Pentapetalae</taxon>
        <taxon>rosids</taxon>
        <taxon>fabids</taxon>
        <taxon>Malpighiales</taxon>
        <taxon>Salicaceae</taxon>
        <taxon>Saliceae</taxon>
        <taxon>Populus</taxon>
    </lineage>
</organism>
<dbReference type="Proteomes" id="UP000006729">
    <property type="component" value="Chromosome 10"/>
</dbReference>
<evidence type="ECO:0000259" key="6">
    <source>
        <dbReference type="PROSITE" id="PS50888"/>
    </source>
</evidence>
<keyword evidence="5" id="KW-0175">Coiled coil</keyword>
<dbReference type="InterPro" id="IPR054502">
    <property type="entry name" value="bHLH-TF_ACT-like_plant"/>
</dbReference>
<dbReference type="InterPro" id="IPR051358">
    <property type="entry name" value="TF_AMS/ICE1/BHLH6-like"/>
</dbReference>
<evidence type="ECO:0000256" key="2">
    <source>
        <dbReference type="ARBA" id="ARBA00023015"/>
    </source>
</evidence>
<dbReference type="InterPro" id="IPR036638">
    <property type="entry name" value="HLH_DNA-bd_sf"/>
</dbReference>
<dbReference type="GO" id="GO:0003700">
    <property type="term" value="F:DNA-binding transcription factor activity"/>
    <property type="evidence" value="ECO:0000318"/>
    <property type="project" value="GO_Central"/>
</dbReference>
<dbReference type="SUPFAM" id="SSF47459">
    <property type="entry name" value="HLH, helix-loop-helix DNA-binding domain"/>
    <property type="match status" value="1"/>
</dbReference>
<dbReference type="STRING" id="3694.A0A2K1YNM9"/>
<dbReference type="Gene3D" id="4.10.280.10">
    <property type="entry name" value="Helix-loop-helix DNA-binding domain"/>
    <property type="match status" value="1"/>
</dbReference>
<dbReference type="GO" id="GO:0046983">
    <property type="term" value="F:protein dimerization activity"/>
    <property type="evidence" value="ECO:0007669"/>
    <property type="project" value="InterPro"/>
</dbReference>
<dbReference type="AlphaFoldDB" id="A0A2K1YNM9"/>
<dbReference type="GO" id="GO:0043565">
    <property type="term" value="F:sequence-specific DNA binding"/>
    <property type="evidence" value="ECO:0000318"/>
    <property type="project" value="GO_Central"/>
</dbReference>
<evidence type="ECO:0000313" key="8">
    <source>
        <dbReference type="Proteomes" id="UP000006729"/>
    </source>
</evidence>
<dbReference type="Pfam" id="PF00010">
    <property type="entry name" value="HLH"/>
    <property type="match status" value="1"/>
</dbReference>
<reference evidence="7 8" key="1">
    <citation type="journal article" date="2006" name="Science">
        <title>The genome of black cottonwood, Populus trichocarpa (Torr. &amp; Gray).</title>
        <authorList>
            <person name="Tuskan G.A."/>
            <person name="Difazio S."/>
            <person name="Jansson S."/>
            <person name="Bohlmann J."/>
            <person name="Grigoriev I."/>
            <person name="Hellsten U."/>
            <person name="Putnam N."/>
            <person name="Ralph S."/>
            <person name="Rombauts S."/>
            <person name="Salamov A."/>
            <person name="Schein J."/>
            <person name="Sterck L."/>
            <person name="Aerts A."/>
            <person name="Bhalerao R.R."/>
            <person name="Bhalerao R.P."/>
            <person name="Blaudez D."/>
            <person name="Boerjan W."/>
            <person name="Brun A."/>
            <person name="Brunner A."/>
            <person name="Busov V."/>
            <person name="Campbell M."/>
            <person name="Carlson J."/>
            <person name="Chalot M."/>
            <person name="Chapman J."/>
            <person name="Chen G.L."/>
            <person name="Cooper D."/>
            <person name="Coutinho P.M."/>
            <person name="Couturier J."/>
            <person name="Covert S."/>
            <person name="Cronk Q."/>
            <person name="Cunningham R."/>
            <person name="Davis J."/>
            <person name="Degroeve S."/>
            <person name="Dejardin A."/>
            <person name="Depamphilis C."/>
            <person name="Detter J."/>
            <person name="Dirks B."/>
            <person name="Dubchak I."/>
            <person name="Duplessis S."/>
            <person name="Ehlting J."/>
            <person name="Ellis B."/>
            <person name="Gendler K."/>
            <person name="Goodstein D."/>
            <person name="Gribskov M."/>
            <person name="Grimwood J."/>
            <person name="Groover A."/>
            <person name="Gunter L."/>
            <person name="Hamberger B."/>
            <person name="Heinze B."/>
            <person name="Helariutta Y."/>
            <person name="Henrissat B."/>
            <person name="Holligan D."/>
            <person name="Holt R."/>
            <person name="Huang W."/>
            <person name="Islam-Faridi N."/>
            <person name="Jones S."/>
            <person name="Jones-Rhoades M."/>
            <person name="Jorgensen R."/>
            <person name="Joshi C."/>
            <person name="Kangasjarvi J."/>
            <person name="Karlsson J."/>
            <person name="Kelleher C."/>
            <person name="Kirkpatrick R."/>
            <person name="Kirst M."/>
            <person name="Kohler A."/>
            <person name="Kalluri U."/>
            <person name="Larimer F."/>
            <person name="Leebens-Mack J."/>
            <person name="Leple J.C."/>
            <person name="Locascio P."/>
            <person name="Lou Y."/>
            <person name="Lucas S."/>
            <person name="Martin F."/>
            <person name="Montanini B."/>
            <person name="Napoli C."/>
            <person name="Nelson D.R."/>
            <person name="Nelson C."/>
            <person name="Nieminen K."/>
            <person name="Nilsson O."/>
            <person name="Pereda V."/>
            <person name="Peter G."/>
            <person name="Philippe R."/>
            <person name="Pilate G."/>
            <person name="Poliakov A."/>
            <person name="Razumovskaya J."/>
            <person name="Richardson P."/>
            <person name="Rinaldi C."/>
            <person name="Ritland K."/>
            <person name="Rouze P."/>
            <person name="Ryaboy D."/>
            <person name="Schmutz J."/>
            <person name="Schrader J."/>
            <person name="Segerman B."/>
            <person name="Shin H."/>
            <person name="Siddiqui A."/>
            <person name="Sterky F."/>
            <person name="Terry A."/>
            <person name="Tsai C.J."/>
            <person name="Uberbacher E."/>
            <person name="Unneberg P."/>
            <person name="Vahala J."/>
            <person name="Wall K."/>
            <person name="Wessler S."/>
            <person name="Yang G."/>
            <person name="Yin T."/>
            <person name="Douglas C."/>
            <person name="Marra M."/>
            <person name="Sandberg G."/>
            <person name="Van de Peer Y."/>
            <person name="Rokhsar D."/>
        </authorList>
    </citation>
    <scope>NUCLEOTIDE SEQUENCE [LARGE SCALE GENOMIC DNA]</scope>
    <source>
        <strain evidence="8">cv. Nisqually</strain>
    </source>
</reference>
<dbReference type="InterPro" id="IPR011598">
    <property type="entry name" value="bHLH_dom"/>
</dbReference>
<evidence type="ECO:0000256" key="5">
    <source>
        <dbReference type="SAM" id="Coils"/>
    </source>
</evidence>
<proteinExistence type="predicted"/>
<feature type="coiled-coil region" evidence="5">
    <location>
        <begin position="154"/>
        <end position="184"/>
    </location>
</feature>
<evidence type="ECO:0000313" key="7">
    <source>
        <dbReference type="EMBL" id="PNT14628.1"/>
    </source>
</evidence>
<dbReference type="EMBL" id="CM009299">
    <property type="protein sequence ID" value="PNT14628.1"/>
    <property type="molecule type" value="Genomic_DNA"/>
</dbReference>
<gene>
    <name evidence="7" type="ORF">POPTR_010G041500</name>
</gene>
<dbReference type="GO" id="GO:0005634">
    <property type="term" value="C:nucleus"/>
    <property type="evidence" value="ECO:0000318"/>
    <property type="project" value="GO_Central"/>
</dbReference>
<dbReference type="PROSITE" id="PS50888">
    <property type="entry name" value="BHLH"/>
    <property type="match status" value="1"/>
</dbReference>
<evidence type="ECO:0000256" key="3">
    <source>
        <dbReference type="ARBA" id="ARBA00023163"/>
    </source>
</evidence>
<dbReference type="Pfam" id="PF22754">
    <property type="entry name" value="bHLH-TF_ACT-like_plant"/>
    <property type="match status" value="1"/>
</dbReference>
<evidence type="ECO:0000256" key="4">
    <source>
        <dbReference type="ARBA" id="ARBA00023242"/>
    </source>
</evidence>
<name>A0A2K1YNM9_POPTR</name>
<protein>
    <recommendedName>
        <fullName evidence="6">BHLH domain-containing protein</fullName>
    </recommendedName>
</protein>
<keyword evidence="2" id="KW-0805">Transcription regulation</keyword>
<dbReference type="InParanoid" id="A0A2K1YNM9"/>
<evidence type="ECO:0000256" key="1">
    <source>
        <dbReference type="ARBA" id="ARBA00004123"/>
    </source>
</evidence>
<dbReference type="PANTHER" id="PTHR31945">
    <property type="entry name" value="TRANSCRIPTION FACTOR SCREAM2-RELATED"/>
    <property type="match status" value="1"/>
</dbReference>
<dbReference type="GO" id="GO:0006355">
    <property type="term" value="P:regulation of DNA-templated transcription"/>
    <property type="evidence" value="ECO:0000318"/>
    <property type="project" value="GO_Central"/>
</dbReference>
<comment type="subcellular location">
    <subcellularLocation>
        <location evidence="1">Nucleus</location>
    </subcellularLocation>
</comment>
<keyword evidence="4" id="KW-0539">Nucleus</keyword>
<dbReference type="FunCoup" id="A0A2K1YNM9">
    <property type="interactions" value="107"/>
</dbReference>
<sequence>MLCPLKQEAMIGHCYSNSSLNKYCLDLFLEENLLLSCHLLSLFPQIQFLHPLTQPNNNLSFEGSSSSSNPSNEASSFVSYASQFPQHGHMKLLQRESSEIYPGSESDGYKSKNLVTERNRRTRIKTGLFSLSARVPKISKMDKAAILGDAIDYISELLKDVKNLRDEIKNAEEEECRASNMELKTSKLETCQKGCMSSTKVNQDPSGFVKKERTEVQLEVDQIGKRHFLLKFLCEKKRGGFGRLMETIHSLGLQIHDANITTFNGKFLNILKIES</sequence>
<dbReference type="PANTHER" id="PTHR31945:SF63">
    <property type="entry name" value="TRANSCRIPTION FACTOR BHLH90"/>
    <property type="match status" value="1"/>
</dbReference>
<dbReference type="SMART" id="SM00353">
    <property type="entry name" value="HLH"/>
    <property type="match status" value="1"/>
</dbReference>
<feature type="domain" description="BHLH" evidence="6">
    <location>
        <begin position="108"/>
        <end position="157"/>
    </location>
</feature>
<accession>A0A2K1YNM9</accession>
<dbReference type="SMR" id="A0A2K1YNM9"/>
<keyword evidence="3" id="KW-0804">Transcription</keyword>